<organism evidence="2 5">
    <name type="scientific">Actinopolyspora erythraea</name>
    <dbReference type="NCBI Taxonomy" id="414996"/>
    <lineage>
        <taxon>Bacteria</taxon>
        <taxon>Bacillati</taxon>
        <taxon>Actinomycetota</taxon>
        <taxon>Actinomycetes</taxon>
        <taxon>Actinopolysporales</taxon>
        <taxon>Actinopolysporaceae</taxon>
        <taxon>Actinopolyspora</taxon>
    </lineage>
</organism>
<evidence type="ECO:0000313" key="5">
    <source>
        <dbReference type="Proteomes" id="UP000215043"/>
    </source>
</evidence>
<dbReference type="EMBL" id="JPMV01000011">
    <property type="protein sequence ID" value="KGI82416.1"/>
    <property type="molecule type" value="Genomic_DNA"/>
</dbReference>
<reference evidence="2 5" key="2">
    <citation type="submission" date="2017-08" db="EMBL/GenBank/DDBJ databases">
        <title>The complete genome sequence of moderately halophilic actinomycete Actinopolyspora erythraea YIM 90600, the producer of novel erythromycin, novel actinopolysporins A-C and tubercidin.</title>
        <authorList>
            <person name="Yin M."/>
            <person name="Tang S."/>
        </authorList>
    </citation>
    <scope>NUCLEOTIDE SEQUENCE [LARGE SCALE GENOMIC DNA]</scope>
    <source>
        <strain evidence="2 5">YIM 90600</strain>
    </source>
</reference>
<dbReference type="AlphaFoldDB" id="A0A099D925"/>
<protein>
    <submittedName>
        <fullName evidence="2">Alpha/beta hydrolase</fullName>
    </submittedName>
    <submittedName>
        <fullName evidence="3">Lysophospholipase</fullName>
    </submittedName>
</protein>
<evidence type="ECO:0000313" key="4">
    <source>
        <dbReference type="Proteomes" id="UP000029737"/>
    </source>
</evidence>
<gene>
    <name evidence="2" type="ORF">CDG81_20290</name>
    <name evidence="3" type="ORF">IL38_04595</name>
</gene>
<evidence type="ECO:0000259" key="1">
    <source>
        <dbReference type="Pfam" id="PF12697"/>
    </source>
</evidence>
<dbReference type="InterPro" id="IPR000073">
    <property type="entry name" value="AB_hydrolase_1"/>
</dbReference>
<dbReference type="SUPFAM" id="SSF53474">
    <property type="entry name" value="alpha/beta-Hydrolases"/>
    <property type="match status" value="1"/>
</dbReference>
<evidence type="ECO:0000313" key="3">
    <source>
        <dbReference type="EMBL" id="KGI82416.1"/>
    </source>
</evidence>
<evidence type="ECO:0000313" key="2">
    <source>
        <dbReference type="EMBL" id="ASU80222.1"/>
    </source>
</evidence>
<dbReference type="OrthoDB" id="1376138at2"/>
<name>A0A099D925_9ACTN</name>
<dbReference type="Gene3D" id="3.40.50.1820">
    <property type="entry name" value="alpha/beta hydrolase"/>
    <property type="match status" value="1"/>
</dbReference>
<dbReference type="PANTHER" id="PTHR43194:SF2">
    <property type="entry name" value="PEROXISOMAL MEMBRANE PROTEIN LPX1"/>
    <property type="match status" value="1"/>
</dbReference>
<dbReference type="Proteomes" id="UP000029737">
    <property type="component" value="Unassembled WGS sequence"/>
</dbReference>
<dbReference type="Proteomes" id="UP000215043">
    <property type="component" value="Chromosome"/>
</dbReference>
<keyword evidence="4" id="KW-1185">Reference proteome</keyword>
<dbReference type="HOGENOM" id="CLU_076356_0_0_11"/>
<dbReference type="KEGG" id="aey:CDG81_20290"/>
<dbReference type="Pfam" id="PF12697">
    <property type="entry name" value="Abhydrolase_6"/>
    <property type="match status" value="1"/>
</dbReference>
<dbReference type="eggNOG" id="COG2267">
    <property type="taxonomic scope" value="Bacteria"/>
</dbReference>
<keyword evidence="2" id="KW-0378">Hydrolase</keyword>
<dbReference type="InterPro" id="IPR029058">
    <property type="entry name" value="AB_hydrolase_fold"/>
</dbReference>
<accession>A0A099D925</accession>
<dbReference type="GO" id="GO:0016787">
    <property type="term" value="F:hydrolase activity"/>
    <property type="evidence" value="ECO:0007669"/>
    <property type="project" value="UniProtKB-KW"/>
</dbReference>
<reference evidence="3 4" key="1">
    <citation type="journal article" date="2014" name="PLoS ONE">
        <title>Identification and Characterization of a New Erythromycin Biosynthetic Gene Cluster in Actinopolyspora erythraea YIM90600, a Novel Erythronolide-Producing Halophilic Actinomycete Isolated from Salt Field.</title>
        <authorList>
            <person name="Chen D."/>
            <person name="Feng J."/>
            <person name="Huang L."/>
            <person name="Zhang Q."/>
            <person name="Wu J."/>
            <person name="Zhu X."/>
            <person name="Duan Y."/>
            <person name="Xu Z."/>
        </authorList>
    </citation>
    <scope>NUCLEOTIDE SEQUENCE [LARGE SCALE GENOMIC DNA]</scope>
    <source>
        <strain evidence="3 4">YIM90600</strain>
    </source>
</reference>
<dbReference type="InterPro" id="IPR050228">
    <property type="entry name" value="Carboxylesterase_BioH"/>
</dbReference>
<proteinExistence type="predicted"/>
<dbReference type="EMBL" id="CP022752">
    <property type="protein sequence ID" value="ASU80222.1"/>
    <property type="molecule type" value="Genomic_DNA"/>
</dbReference>
<dbReference type="PANTHER" id="PTHR43194">
    <property type="entry name" value="HYDROLASE ALPHA/BETA FOLD FAMILY"/>
    <property type="match status" value="1"/>
</dbReference>
<feature type="domain" description="AB hydrolase-1" evidence="1">
    <location>
        <begin position="82"/>
        <end position="325"/>
    </location>
</feature>
<sequence>MGRFAPYVRDVFPGSRASFPTGPTGSVPDYLERTHWLRYQEFFPGALRSTTGDCPSELRWSWRGTQLHLDVVQREDAAAKLLALHGIGGYGRMLAPYARLPSLAGLEYLAPDLPGHGLSPAGAGRSRVTYRHWVDCVIDLLAAERATDRRPVVLFGLGSGGWLAYQVAARAPDLVAALVLTGLADPRTPEVRRGLAANPGAGLLSEALARAPLPAAPHRLPLRWLLDITAISDNARFAAAYAADELGGAGTVPLELFRSHLRSRPAVAPSDFTGPPVLLASPEPDRWAPRACSERFLARLSAPRRSVHLPGAGHLPRQESALAELDRAVRYFLDEFRVPH</sequence>